<dbReference type="InterPro" id="IPR050358">
    <property type="entry name" value="RSE1/DDB1/CFT1"/>
</dbReference>
<protein>
    <recommendedName>
        <fullName evidence="1">RSE1/DDB1/CPSF1 second beta-propeller domain-containing protein</fullName>
    </recommendedName>
</protein>
<dbReference type="Pfam" id="PF23726">
    <property type="entry name" value="Beta-prop_RSE1_2nd"/>
    <property type="match status" value="1"/>
</dbReference>
<dbReference type="PANTHER" id="PTHR10644">
    <property type="entry name" value="DNA REPAIR/RNA PROCESSING CPSF FAMILY"/>
    <property type="match status" value="1"/>
</dbReference>
<sequence length="473" mass="52250">MTVEVQEGVKLTLEGAQASFISYDRLVMSLKSGELFVLTLYADSMRSIRSFHFEKAAASVLTTCMCVCEENYLFLGSRLGNSLLLRFIEKEQSLLPVVEEKAVPKPDHPSKKKRLDTLGDWMASDVSDIRDLDELEVYGSEAQTSLHIASYIFEVCDSLLNIGPCGNISMGEPAFLSEEFSTNEDPDIELFTTSGYGKNGALCVLQRSIRPQVVTTFELPGCVDMWTVIGSKDPVEDTSSGEHEYTHSFMILSQHESTMILKTGQEINEVDHSGFSTQGPTVYAGNLGYNRFIIQVSPMGVRLLQGLEQLQHIPLDLGSAIVHASSADPHVVILSEDGQVILLTLRETRGQSRLTVTRPALSLRPHIVTLCAYRDVSGLFSTTLPEEELEVCTKTNIKVEEDIKKEVDDEDKMLYGEADSSFDPPVIVETFKSPIAPTETEKTIPWSSHATLNCPALCQEKGCTRHANNTTPV</sequence>
<dbReference type="InterPro" id="IPR058543">
    <property type="entry name" value="Beta-prop_RSE1/DDB1/CPSF1_2nd"/>
</dbReference>
<accession>A0A7R9DG83</accession>
<dbReference type="AlphaFoldDB" id="A0A7R9DG83"/>
<name>A0A7R9DG83_TIMPO</name>
<evidence type="ECO:0000259" key="1">
    <source>
        <dbReference type="Pfam" id="PF23726"/>
    </source>
</evidence>
<reference evidence="2" key="1">
    <citation type="submission" date="2020-11" db="EMBL/GenBank/DDBJ databases">
        <authorList>
            <person name="Tran Van P."/>
        </authorList>
    </citation>
    <scope>NUCLEOTIDE SEQUENCE</scope>
</reference>
<evidence type="ECO:0000313" key="2">
    <source>
        <dbReference type="EMBL" id="CAD7414151.1"/>
    </source>
</evidence>
<proteinExistence type="predicted"/>
<dbReference type="Gene3D" id="2.130.10.10">
    <property type="entry name" value="YVTN repeat-like/Quinoprotein amine dehydrogenase"/>
    <property type="match status" value="2"/>
</dbReference>
<dbReference type="InterPro" id="IPR015943">
    <property type="entry name" value="WD40/YVTN_repeat-like_dom_sf"/>
</dbReference>
<gene>
    <name evidence="2" type="ORF">TPSB3V08_LOCUS9487</name>
</gene>
<feature type="domain" description="RSE1/DDB1/CPSF1 second beta-propeller" evidence="1">
    <location>
        <begin position="211"/>
        <end position="393"/>
    </location>
</feature>
<dbReference type="EMBL" id="OD007595">
    <property type="protein sequence ID" value="CAD7414151.1"/>
    <property type="molecule type" value="Genomic_DNA"/>
</dbReference>
<organism evidence="2">
    <name type="scientific">Timema poppense</name>
    <name type="common">Walking stick</name>
    <dbReference type="NCBI Taxonomy" id="170557"/>
    <lineage>
        <taxon>Eukaryota</taxon>
        <taxon>Metazoa</taxon>
        <taxon>Ecdysozoa</taxon>
        <taxon>Arthropoda</taxon>
        <taxon>Hexapoda</taxon>
        <taxon>Insecta</taxon>
        <taxon>Pterygota</taxon>
        <taxon>Neoptera</taxon>
        <taxon>Polyneoptera</taxon>
        <taxon>Phasmatodea</taxon>
        <taxon>Timematodea</taxon>
        <taxon>Timematoidea</taxon>
        <taxon>Timematidae</taxon>
        <taxon>Timema</taxon>
    </lineage>
</organism>